<proteinExistence type="predicted"/>
<organism evidence="2 3">
    <name type="scientific">Cellulomonas persica</name>
    <dbReference type="NCBI Taxonomy" id="76861"/>
    <lineage>
        <taxon>Bacteria</taxon>
        <taxon>Bacillati</taxon>
        <taxon>Actinomycetota</taxon>
        <taxon>Actinomycetes</taxon>
        <taxon>Micrococcales</taxon>
        <taxon>Cellulomonadaceae</taxon>
        <taxon>Cellulomonas</taxon>
    </lineage>
</organism>
<keyword evidence="3" id="KW-1185">Reference proteome</keyword>
<evidence type="ECO:0000313" key="3">
    <source>
        <dbReference type="Proteomes" id="UP000321386"/>
    </source>
</evidence>
<comment type="caution">
    <text evidence="2">The sequence shown here is derived from an EMBL/GenBank/DDBJ whole genome shotgun (WGS) entry which is preliminary data.</text>
</comment>
<feature type="region of interest" description="Disordered" evidence="1">
    <location>
        <begin position="1"/>
        <end position="27"/>
    </location>
</feature>
<protein>
    <submittedName>
        <fullName evidence="2">Uncharacterized protein</fullName>
    </submittedName>
</protein>
<sequence>MNDESVSPAPLEEQYVSGSGDVPTRSIPEDCPYALRRIRVSELGGQETLRFEAILCYGGVDIAITSNDGTGGCHFVRPYGGADYAALRAFELYAERWGTAQIPPVAFEPGDALIDELLWQALIIYF</sequence>
<dbReference type="EMBL" id="BJUA01000004">
    <property type="protein sequence ID" value="GEK17369.1"/>
    <property type="molecule type" value="Genomic_DNA"/>
</dbReference>
<name>A0A510US00_9CELL</name>
<gene>
    <name evidence="2" type="ORF">CPE01_11020</name>
</gene>
<dbReference type="Proteomes" id="UP000321386">
    <property type="component" value="Unassembled WGS sequence"/>
</dbReference>
<dbReference type="AlphaFoldDB" id="A0A510US00"/>
<accession>A0A510US00</accession>
<evidence type="ECO:0000256" key="1">
    <source>
        <dbReference type="SAM" id="MobiDB-lite"/>
    </source>
</evidence>
<reference evidence="2 3" key="1">
    <citation type="submission" date="2019-07" db="EMBL/GenBank/DDBJ databases">
        <title>Whole genome shotgun sequence of Cellulomonas persica NBRC 101101.</title>
        <authorList>
            <person name="Hosoyama A."/>
            <person name="Uohara A."/>
            <person name="Ohji S."/>
            <person name="Ichikawa N."/>
        </authorList>
    </citation>
    <scope>NUCLEOTIDE SEQUENCE [LARGE SCALE GENOMIC DNA]</scope>
    <source>
        <strain evidence="2 3">NBRC 101101</strain>
    </source>
</reference>
<evidence type="ECO:0000313" key="2">
    <source>
        <dbReference type="EMBL" id="GEK17369.1"/>
    </source>
</evidence>